<evidence type="ECO:0000259" key="6">
    <source>
        <dbReference type="Pfam" id="PF03404"/>
    </source>
</evidence>
<evidence type="ECO:0000313" key="8">
    <source>
        <dbReference type="Proteomes" id="UP001180087"/>
    </source>
</evidence>
<dbReference type="RefSeq" id="WP_348027639.1">
    <property type="nucleotide sequence ID" value="NZ_CP129113.1"/>
</dbReference>
<evidence type="ECO:0000313" key="7">
    <source>
        <dbReference type="EMBL" id="WLV24522.1"/>
    </source>
</evidence>
<dbReference type="PRINTS" id="PR00407">
    <property type="entry name" value="EUMOPTERIN"/>
</dbReference>
<keyword evidence="4" id="KW-0560">Oxidoreductase</keyword>
<sequence length="355" mass="39931">MERNQNGSMYLKTLGLDPENQEAPIAFVESEKRMDGLFYRRNHFPYPEVDSDLLDIGGLTERNLRLTVAELKELPARTVTVVLKCAGNKRSLFSKKTFGEQWGKGALSLGTWTGVPLRSLLEKAGLKDGVQEIVFNGHDEGMQPGFDKTECYGRSLPLEKAIHPDTIVAYAYNGERIPECHGAPLRLIVPGWYAMASVKWLRTIQASADHFEGPFQTDDYVYYPHEDSDEDAEPVRQLRVNSTIQQPLDMAKAEKGEQIVKGIAWTGIGHIEKVEVSVDSGCTWEAAELEDGETEGVDYGWVPWSFKWHAEKAGIYKIFSRAKDSEGRVQPGEACWNRKGYGYNAIDRVKLKVLK</sequence>
<gene>
    <name evidence="7" type="ORF">QR721_12895</name>
</gene>
<dbReference type="Pfam" id="PF00174">
    <property type="entry name" value="Oxidored_molyb"/>
    <property type="match status" value="1"/>
</dbReference>
<accession>A0ABY9KUU5</accession>
<protein>
    <submittedName>
        <fullName evidence="7">Sulfite oxidase</fullName>
    </submittedName>
</protein>
<dbReference type="SUPFAM" id="SSF56524">
    <property type="entry name" value="Oxidoreductase molybdopterin-binding domain"/>
    <property type="match status" value="1"/>
</dbReference>
<evidence type="ECO:0000256" key="4">
    <source>
        <dbReference type="ARBA" id="ARBA00023002"/>
    </source>
</evidence>
<keyword evidence="3" id="KW-0479">Metal-binding</keyword>
<dbReference type="InterPro" id="IPR000572">
    <property type="entry name" value="OxRdtase_Mopterin-bd_dom"/>
</dbReference>
<dbReference type="PANTHER" id="PTHR19372">
    <property type="entry name" value="SULFITE REDUCTASE"/>
    <property type="match status" value="1"/>
</dbReference>
<evidence type="ECO:0000259" key="5">
    <source>
        <dbReference type="Pfam" id="PF00174"/>
    </source>
</evidence>
<dbReference type="InterPro" id="IPR036374">
    <property type="entry name" value="OxRdtase_Mopterin-bd_sf"/>
</dbReference>
<dbReference type="Proteomes" id="UP001180087">
    <property type="component" value="Chromosome"/>
</dbReference>
<dbReference type="InterPro" id="IPR014756">
    <property type="entry name" value="Ig_E-set"/>
</dbReference>
<dbReference type="InterPro" id="IPR008335">
    <property type="entry name" value="Mopterin_OxRdtase_euk"/>
</dbReference>
<dbReference type="Gene3D" id="3.90.420.10">
    <property type="entry name" value="Oxidoreductase, molybdopterin-binding domain"/>
    <property type="match status" value="1"/>
</dbReference>
<evidence type="ECO:0000256" key="1">
    <source>
        <dbReference type="ARBA" id="ARBA00001924"/>
    </source>
</evidence>
<evidence type="ECO:0000256" key="3">
    <source>
        <dbReference type="ARBA" id="ARBA00022723"/>
    </source>
</evidence>
<keyword evidence="2" id="KW-0500">Molybdenum</keyword>
<organism evidence="7 8">
    <name type="scientific">Aciduricibacillus chroicocephali</name>
    <dbReference type="NCBI Taxonomy" id="3054939"/>
    <lineage>
        <taxon>Bacteria</taxon>
        <taxon>Bacillati</taxon>
        <taxon>Bacillota</taxon>
        <taxon>Bacilli</taxon>
        <taxon>Bacillales</taxon>
        <taxon>Bacillaceae</taxon>
        <taxon>Aciduricibacillus</taxon>
    </lineage>
</organism>
<name>A0ABY9KUU5_9BACI</name>
<dbReference type="CDD" id="cd02110">
    <property type="entry name" value="SO_family_Moco_dimer"/>
    <property type="match status" value="1"/>
</dbReference>
<feature type="domain" description="Oxidoreductase molybdopterin-binding" evidence="5">
    <location>
        <begin position="44"/>
        <end position="213"/>
    </location>
</feature>
<dbReference type="SUPFAM" id="SSF81296">
    <property type="entry name" value="E set domains"/>
    <property type="match status" value="1"/>
</dbReference>
<dbReference type="EMBL" id="CP129113">
    <property type="protein sequence ID" value="WLV24522.1"/>
    <property type="molecule type" value="Genomic_DNA"/>
</dbReference>
<reference evidence="7" key="1">
    <citation type="submission" date="2023-06" db="EMBL/GenBank/DDBJ databases">
        <title>A Treasure from Seagulls: Isolation and Description of Aciduricobacillus qingdaonensis gen. nov., sp. nov., a Rare Obligately Uric Acid-utilizing Member in the Family Bacillaceae.</title>
        <authorList>
            <person name="Liu W."/>
            <person name="Wang B."/>
        </authorList>
    </citation>
    <scope>NUCLEOTIDE SEQUENCE</scope>
    <source>
        <strain evidence="7">44XB</strain>
    </source>
</reference>
<proteinExistence type="predicted"/>
<dbReference type="PANTHER" id="PTHR19372:SF7">
    <property type="entry name" value="SULFITE OXIDASE, MITOCHONDRIAL"/>
    <property type="match status" value="1"/>
</dbReference>
<dbReference type="InterPro" id="IPR005066">
    <property type="entry name" value="MoCF_OxRdtse_dimer"/>
</dbReference>
<dbReference type="Gene3D" id="2.60.40.650">
    <property type="match status" value="1"/>
</dbReference>
<comment type="cofactor">
    <cofactor evidence="1">
        <name>Mo-molybdopterin</name>
        <dbReference type="ChEBI" id="CHEBI:71302"/>
    </cofactor>
</comment>
<feature type="domain" description="Moybdenum cofactor oxidoreductase dimerisation" evidence="6">
    <location>
        <begin position="235"/>
        <end position="352"/>
    </location>
</feature>
<dbReference type="Pfam" id="PF03404">
    <property type="entry name" value="Mo-co_dimer"/>
    <property type="match status" value="1"/>
</dbReference>
<keyword evidence="8" id="KW-1185">Reference proteome</keyword>
<evidence type="ECO:0000256" key="2">
    <source>
        <dbReference type="ARBA" id="ARBA00022505"/>
    </source>
</evidence>